<dbReference type="InterPro" id="IPR013097">
    <property type="entry name" value="Dabb"/>
</dbReference>
<sequence length="363" mass="40803">MRNNFFLFFVVGLAVSQSCLNVGCGTNVSGPVSVTPNERIIERIHSAALSMDSERSPFGVDVDTGCSCGSSDEYCMRSKGCVSGCWDDITTVQETLTEEDTSSYSTTLDSTAYSTTSSADESTALAPEGSVHRVVQYRFVSSISIRFIFLRYNDSVGEDDIASIQKAFFRLNEKATKNGTRYVQIVGGVDDAFRHGFVLTFESLADHDYFMNVDPAYQQFLRYLQRFLADGDNTVSFDFQNEGYQSWLTRETSGNLWHHDISFRYKEGVTQEEVDSVTQAYLEVGYKSIRDGRSYVNIAGGTMIGVQGMNENFRNGFILSFTSEDDMNFFECCEKAHQEFGDFMGQYVIEGPYHVGFDFKEEQ</sequence>
<accession>A0A2P6MUE1</accession>
<keyword evidence="1" id="KW-0732">Signal</keyword>
<evidence type="ECO:0000313" key="4">
    <source>
        <dbReference type="Proteomes" id="UP000241769"/>
    </source>
</evidence>
<keyword evidence="4" id="KW-1185">Reference proteome</keyword>
<protein>
    <recommendedName>
        <fullName evidence="2">Stress-response A/B barrel domain-containing protein</fullName>
    </recommendedName>
</protein>
<evidence type="ECO:0000313" key="3">
    <source>
        <dbReference type="EMBL" id="PRP75335.1"/>
    </source>
</evidence>
<dbReference type="OrthoDB" id="1601230at2759"/>
<dbReference type="EMBL" id="MDYQ01000395">
    <property type="protein sequence ID" value="PRP75335.1"/>
    <property type="molecule type" value="Genomic_DNA"/>
</dbReference>
<dbReference type="Gene3D" id="3.30.70.100">
    <property type="match status" value="2"/>
</dbReference>
<dbReference type="AlphaFoldDB" id="A0A2P6MUE1"/>
<reference evidence="3 4" key="1">
    <citation type="journal article" date="2018" name="Genome Biol. Evol.">
        <title>Multiple Roots of Fruiting Body Formation in Amoebozoa.</title>
        <authorList>
            <person name="Hillmann F."/>
            <person name="Forbes G."/>
            <person name="Novohradska S."/>
            <person name="Ferling I."/>
            <person name="Riege K."/>
            <person name="Groth M."/>
            <person name="Westermann M."/>
            <person name="Marz M."/>
            <person name="Spaller T."/>
            <person name="Winckler T."/>
            <person name="Schaap P."/>
            <person name="Glockner G."/>
        </authorList>
    </citation>
    <scope>NUCLEOTIDE SEQUENCE [LARGE SCALE GENOMIC DNA]</scope>
    <source>
        <strain evidence="3 4">Jena</strain>
    </source>
</reference>
<dbReference type="CDD" id="cd00035">
    <property type="entry name" value="ChtBD1"/>
    <property type="match status" value="1"/>
</dbReference>
<proteinExistence type="predicted"/>
<feature type="chain" id="PRO_5015108610" description="Stress-response A/B barrel domain-containing protein" evidence="1">
    <location>
        <begin position="17"/>
        <end position="363"/>
    </location>
</feature>
<gene>
    <name evidence="3" type="ORF">PROFUN_05646</name>
</gene>
<dbReference type="InterPro" id="IPR011008">
    <property type="entry name" value="Dimeric_a/b-barrel"/>
</dbReference>
<feature type="domain" description="Stress-response A/B barrel" evidence="2">
    <location>
        <begin position="144"/>
        <end position="239"/>
    </location>
</feature>
<dbReference type="SMART" id="SM00886">
    <property type="entry name" value="Dabb"/>
    <property type="match status" value="2"/>
</dbReference>
<feature type="signal peptide" evidence="1">
    <location>
        <begin position="1"/>
        <end position="16"/>
    </location>
</feature>
<evidence type="ECO:0000259" key="2">
    <source>
        <dbReference type="PROSITE" id="PS51502"/>
    </source>
</evidence>
<dbReference type="InParanoid" id="A0A2P6MUE1"/>
<evidence type="ECO:0000256" key="1">
    <source>
        <dbReference type="SAM" id="SignalP"/>
    </source>
</evidence>
<name>A0A2P6MUE1_9EUKA</name>
<dbReference type="SUPFAM" id="SSF54909">
    <property type="entry name" value="Dimeric alpha+beta barrel"/>
    <property type="match status" value="2"/>
</dbReference>
<dbReference type="PROSITE" id="PS51502">
    <property type="entry name" value="S_R_A_B_BARREL"/>
    <property type="match status" value="2"/>
</dbReference>
<dbReference type="PROSITE" id="PS51257">
    <property type="entry name" value="PROKAR_LIPOPROTEIN"/>
    <property type="match status" value="1"/>
</dbReference>
<comment type="caution">
    <text evidence="3">The sequence shown here is derived from an EMBL/GenBank/DDBJ whole genome shotgun (WGS) entry which is preliminary data.</text>
</comment>
<feature type="domain" description="Stress-response A/B barrel" evidence="2">
    <location>
        <begin position="257"/>
        <end position="357"/>
    </location>
</feature>
<organism evidence="3 4">
    <name type="scientific">Planoprotostelium fungivorum</name>
    <dbReference type="NCBI Taxonomy" id="1890364"/>
    <lineage>
        <taxon>Eukaryota</taxon>
        <taxon>Amoebozoa</taxon>
        <taxon>Evosea</taxon>
        <taxon>Variosea</taxon>
        <taxon>Cavosteliida</taxon>
        <taxon>Cavosteliaceae</taxon>
        <taxon>Planoprotostelium</taxon>
    </lineage>
</organism>
<dbReference type="Proteomes" id="UP000241769">
    <property type="component" value="Unassembled WGS sequence"/>
</dbReference>